<reference evidence="4 5" key="1">
    <citation type="submission" date="2014-12" db="EMBL/GenBank/DDBJ databases">
        <title>Genome assembly of Enhygromyxa salina DSM 15201.</title>
        <authorList>
            <person name="Sharma G."/>
            <person name="Subramanian S."/>
        </authorList>
    </citation>
    <scope>NUCLEOTIDE SEQUENCE [LARGE SCALE GENOMIC DNA]</scope>
    <source>
        <strain evidence="4 5">DSM 15201</strain>
    </source>
</reference>
<dbReference type="InterPro" id="IPR008490">
    <property type="entry name" value="Transposase_InsH_N"/>
</dbReference>
<dbReference type="EMBL" id="JMCC02000264">
    <property type="protein sequence ID" value="KIG11535.1"/>
    <property type="molecule type" value="Genomic_DNA"/>
</dbReference>
<dbReference type="NCBIfam" id="NF033551">
    <property type="entry name" value="transpos_IS1182"/>
    <property type="match status" value="1"/>
</dbReference>
<feature type="region of interest" description="Disordered" evidence="1">
    <location>
        <begin position="269"/>
        <end position="304"/>
    </location>
</feature>
<dbReference type="GO" id="GO:0006313">
    <property type="term" value="P:DNA transposition"/>
    <property type="evidence" value="ECO:0007669"/>
    <property type="project" value="InterPro"/>
</dbReference>
<gene>
    <name evidence="4" type="ORF">DB30_03436</name>
</gene>
<dbReference type="GO" id="GO:0003677">
    <property type="term" value="F:DNA binding"/>
    <property type="evidence" value="ECO:0007669"/>
    <property type="project" value="InterPro"/>
</dbReference>
<dbReference type="GO" id="GO:0004803">
    <property type="term" value="F:transposase activity"/>
    <property type="evidence" value="ECO:0007669"/>
    <property type="project" value="InterPro"/>
</dbReference>
<feature type="compositionally biased region" description="Basic and acidic residues" evidence="1">
    <location>
        <begin position="269"/>
        <end position="300"/>
    </location>
</feature>
<dbReference type="InterPro" id="IPR002559">
    <property type="entry name" value="Transposase_11"/>
</dbReference>
<accession>A0A0C2CP69</accession>
<organism evidence="4 5">
    <name type="scientific">Enhygromyxa salina</name>
    <dbReference type="NCBI Taxonomy" id="215803"/>
    <lineage>
        <taxon>Bacteria</taxon>
        <taxon>Pseudomonadati</taxon>
        <taxon>Myxococcota</taxon>
        <taxon>Polyangia</taxon>
        <taxon>Nannocystales</taxon>
        <taxon>Nannocystaceae</taxon>
        <taxon>Enhygromyxa</taxon>
    </lineage>
</organism>
<name>A0A0C2CP69_9BACT</name>
<feature type="domain" description="Transposase InsH N-terminal" evidence="3">
    <location>
        <begin position="38"/>
        <end position="120"/>
    </location>
</feature>
<dbReference type="Pfam" id="PF05598">
    <property type="entry name" value="DUF772"/>
    <property type="match status" value="1"/>
</dbReference>
<feature type="domain" description="Transposase IS4-like" evidence="2">
    <location>
        <begin position="297"/>
        <end position="516"/>
    </location>
</feature>
<protein>
    <submittedName>
        <fullName evidence="4">Putative transposase</fullName>
    </submittedName>
</protein>
<dbReference type="PANTHER" id="PTHR35604:SF2">
    <property type="entry name" value="TRANSPOSASE INSH FOR INSERTION SEQUENCE ELEMENT IS5A-RELATED"/>
    <property type="match status" value="1"/>
</dbReference>
<dbReference type="InterPro" id="IPR047629">
    <property type="entry name" value="IS1182_transpos"/>
</dbReference>
<proteinExistence type="predicted"/>
<dbReference type="Pfam" id="PF01609">
    <property type="entry name" value="DDE_Tnp_1"/>
    <property type="match status" value="1"/>
</dbReference>
<evidence type="ECO:0000259" key="2">
    <source>
        <dbReference type="Pfam" id="PF01609"/>
    </source>
</evidence>
<evidence type="ECO:0000259" key="3">
    <source>
        <dbReference type="Pfam" id="PF05598"/>
    </source>
</evidence>
<dbReference type="PANTHER" id="PTHR35604">
    <property type="entry name" value="TRANSPOSASE INSH FOR INSERTION SEQUENCE ELEMENT IS5A-RELATED"/>
    <property type="match status" value="1"/>
</dbReference>
<comment type="caution">
    <text evidence="4">The sequence shown here is derived from an EMBL/GenBank/DDBJ whole genome shotgun (WGS) entry which is preliminary data.</text>
</comment>
<evidence type="ECO:0000256" key="1">
    <source>
        <dbReference type="SAM" id="MobiDB-lite"/>
    </source>
</evidence>
<dbReference type="RefSeq" id="WP_052559505.1">
    <property type="nucleotide sequence ID" value="NZ_JMCC02000264.1"/>
</dbReference>
<evidence type="ECO:0000313" key="5">
    <source>
        <dbReference type="Proteomes" id="UP000031599"/>
    </source>
</evidence>
<dbReference type="AlphaFoldDB" id="A0A0C2CP69"/>
<evidence type="ECO:0000313" key="4">
    <source>
        <dbReference type="EMBL" id="KIG11535.1"/>
    </source>
</evidence>
<sequence>MTLSRWNPPDTLSAREARIRKRVGKKRKMFGFLCDQRCELFDEEFQAELEQMYRDTGAGKDPVPPALLAMVVLLQSYSKASDSDAVELAACDARWQLVLGCLGSDEAPFSQGALFNFRERLIAHDMDRKLLDRTRELAKRTGAFDYKQLPKKLDVAIDSSPLIGAGRVEDAFNLLAHAAWKVVLCVAELRDRPAELLVDELGIPLLAESSIKKALDIDWSDPVAKNAALNLLLGQIETLEQWVKTNLSSEASKPPLQDQLGLLERLREQDLEPDPKGGGQRIERGVAKDRRVSVEDPDMRHGRKTKTKTFNGYKRHIAVDLGTKLILAVTVASANEPEKDSLPTLVDRLDQQGLELGRMYFDRGYIESSDVPELIADGVEIICKPWRQSNGDKFNKTDFKLDFAKQTVTCPGEQTQPMILGEIARFDADVCNACALKSKCTTSDRGRGLRVAANEPLQAKLRVLQGSAEGRARLRERVPVEHSLAHVSQRQGNRARYLGKRKNEYDLTRAAALVNLQVIQRELESSEVAIAA</sequence>
<dbReference type="Proteomes" id="UP000031599">
    <property type="component" value="Unassembled WGS sequence"/>
</dbReference>